<evidence type="ECO:0000256" key="1">
    <source>
        <dbReference type="SAM" id="MobiDB-lite"/>
    </source>
</evidence>
<proteinExistence type="predicted"/>
<protein>
    <submittedName>
        <fullName evidence="2">Uncharacterized protein</fullName>
    </submittedName>
</protein>
<dbReference type="EMBL" id="CP090894">
    <property type="protein sequence ID" value="ULT94013.1"/>
    <property type="molecule type" value="Genomic_DNA"/>
</dbReference>
<dbReference type="Proteomes" id="UP000827892">
    <property type="component" value="Chromosome IV"/>
</dbReference>
<feature type="compositionally biased region" description="Polar residues" evidence="1">
    <location>
        <begin position="65"/>
        <end position="76"/>
    </location>
</feature>
<evidence type="ECO:0000313" key="2">
    <source>
        <dbReference type="EMBL" id="ULT94013.1"/>
    </source>
</evidence>
<evidence type="ECO:0000313" key="3">
    <source>
        <dbReference type="Proteomes" id="UP000827892"/>
    </source>
</evidence>
<sequence length="107" mass="12270">MSRELCRGSRGSTRSNQHRAIFYRDQRDEHLILSSDQPDLWLIYDQSTCSSVYKEGGFTEKSDSSLRGTRLHQSPEGSPICQSRRRAPTTQRPKDPPRRTLLLSPPP</sequence>
<gene>
    <name evidence="2" type="ORF">L3Y34_003476</name>
</gene>
<accession>A0AAE9D3B9</accession>
<reference evidence="2 3" key="1">
    <citation type="submission" date="2022-05" db="EMBL/GenBank/DDBJ databases">
        <title>Chromosome-level reference genomes for two strains of Caenorhabditis briggsae: an improved platform for comparative genomics.</title>
        <authorList>
            <person name="Stevens L."/>
            <person name="Andersen E.C."/>
        </authorList>
    </citation>
    <scope>NUCLEOTIDE SEQUENCE [LARGE SCALE GENOMIC DNA]</scope>
    <source>
        <strain evidence="2">QX1410_ONT</strain>
        <tissue evidence="2">Whole-organism</tissue>
    </source>
</reference>
<feature type="region of interest" description="Disordered" evidence="1">
    <location>
        <begin position="55"/>
        <end position="107"/>
    </location>
</feature>
<organism evidence="2 3">
    <name type="scientific">Caenorhabditis briggsae</name>
    <dbReference type="NCBI Taxonomy" id="6238"/>
    <lineage>
        <taxon>Eukaryota</taxon>
        <taxon>Metazoa</taxon>
        <taxon>Ecdysozoa</taxon>
        <taxon>Nematoda</taxon>
        <taxon>Chromadorea</taxon>
        <taxon>Rhabditida</taxon>
        <taxon>Rhabditina</taxon>
        <taxon>Rhabditomorpha</taxon>
        <taxon>Rhabditoidea</taxon>
        <taxon>Rhabditidae</taxon>
        <taxon>Peloderinae</taxon>
        <taxon>Caenorhabditis</taxon>
    </lineage>
</organism>
<name>A0AAE9D3B9_CAEBR</name>
<dbReference type="AlphaFoldDB" id="A0AAE9D3B9"/>